<dbReference type="PROSITE" id="PS50109">
    <property type="entry name" value="HIS_KIN"/>
    <property type="match status" value="1"/>
</dbReference>
<evidence type="ECO:0000313" key="14">
    <source>
        <dbReference type="EMBL" id="QIS11813.1"/>
    </source>
</evidence>
<keyword evidence="8 11" id="KW-1133">Transmembrane helix</keyword>
<dbReference type="EMBL" id="CP046172">
    <property type="protein sequence ID" value="QIS11813.1"/>
    <property type="molecule type" value="Genomic_DNA"/>
</dbReference>
<sequence length="505" mass="53004">MVDADGRPAPPPAPVPGVADAGSDSAAAPNAADRRSAHSSVPDAPGLAAHASVVVPGADGAQMIRRPASLSTVSLRRRVTAISVVLVAIALAALVVLANALFGLVADRGMNAILTDRMREARELSARGVPAQQLVFELDQRSVRARLVLPDGQVLGSLTEKRIAHGQTMTRTIELTGPAIGRARLTLGVDTGILAGARARLWWLVALSGTAALVATALALSIGVGRALAPLDTMTRLAREIAHGRRGIRLAPTRADTELGRTAAAFDEMLDELEGAEARAIAAEERTRTFVADAAHELRTPITGIAAVAEAVLRESPDADPEERERLHLLLVREAHRAGRLVDDLLDLARIDAGALELHREPVELRALAQTQVDRVAVQHPELTVAVDGDEVTVGADPARISQILANLLDNACRATPSGGRVTVSIGRRADIAEVLITDTGVGVPDAERERIFDRLVRLDRDRGRATGGSGLGLPIARGYARAHGGELACLPADSGAEFLLTLPV</sequence>
<keyword evidence="7" id="KW-0418">Kinase</keyword>
<reference evidence="14 15" key="1">
    <citation type="journal article" date="2019" name="ACS Chem. Biol.">
        <title>Identification and Mobilization of a Cryptic Antibiotic Biosynthesis Gene Locus from a Human-Pathogenic Nocardia Isolate.</title>
        <authorList>
            <person name="Herisse M."/>
            <person name="Ishida K."/>
            <person name="Porter J.L."/>
            <person name="Howden B."/>
            <person name="Hertweck C."/>
            <person name="Stinear T.P."/>
            <person name="Pidot S.J."/>
        </authorList>
    </citation>
    <scope>NUCLEOTIDE SEQUENCE [LARGE SCALE GENOMIC DNA]</scope>
    <source>
        <strain evidence="14 15">AUSMDU00012717</strain>
    </source>
</reference>
<dbReference type="Gene3D" id="1.10.287.130">
    <property type="match status" value="1"/>
</dbReference>
<dbReference type="CDD" id="cd06225">
    <property type="entry name" value="HAMP"/>
    <property type="match status" value="1"/>
</dbReference>
<dbReference type="CDD" id="cd00075">
    <property type="entry name" value="HATPase"/>
    <property type="match status" value="1"/>
</dbReference>
<evidence type="ECO:0000256" key="7">
    <source>
        <dbReference type="ARBA" id="ARBA00022777"/>
    </source>
</evidence>
<evidence type="ECO:0000256" key="4">
    <source>
        <dbReference type="ARBA" id="ARBA00022553"/>
    </source>
</evidence>
<dbReference type="SUPFAM" id="SSF55874">
    <property type="entry name" value="ATPase domain of HSP90 chaperone/DNA topoisomerase II/histidine kinase"/>
    <property type="match status" value="1"/>
</dbReference>
<dbReference type="GO" id="GO:0005886">
    <property type="term" value="C:plasma membrane"/>
    <property type="evidence" value="ECO:0007669"/>
    <property type="project" value="UniProtKB-SubCell"/>
</dbReference>
<dbReference type="InterPro" id="IPR050736">
    <property type="entry name" value="Sensor_HK_Regulatory"/>
</dbReference>
<dbReference type="RefSeq" id="WP_238847346.1">
    <property type="nucleotide sequence ID" value="NZ_CP046172.1"/>
</dbReference>
<evidence type="ECO:0000256" key="6">
    <source>
        <dbReference type="ARBA" id="ARBA00022692"/>
    </source>
</evidence>
<name>A0A6G9YFQ8_9NOCA</name>
<protein>
    <recommendedName>
        <fullName evidence="3">histidine kinase</fullName>
        <ecNumber evidence="3">2.7.13.3</ecNumber>
    </recommendedName>
</protein>
<keyword evidence="5" id="KW-0808">Transferase</keyword>
<dbReference type="SMART" id="SM00388">
    <property type="entry name" value="HisKA"/>
    <property type="match status" value="1"/>
</dbReference>
<evidence type="ECO:0000256" key="2">
    <source>
        <dbReference type="ARBA" id="ARBA00004236"/>
    </source>
</evidence>
<dbReference type="EC" id="2.7.13.3" evidence="3"/>
<evidence type="ECO:0000256" key="1">
    <source>
        <dbReference type="ARBA" id="ARBA00000085"/>
    </source>
</evidence>
<keyword evidence="6 11" id="KW-0812">Transmembrane</keyword>
<dbReference type="InterPro" id="IPR036097">
    <property type="entry name" value="HisK_dim/P_sf"/>
</dbReference>
<evidence type="ECO:0000256" key="5">
    <source>
        <dbReference type="ARBA" id="ARBA00022679"/>
    </source>
</evidence>
<dbReference type="SUPFAM" id="SSF47384">
    <property type="entry name" value="Homodimeric domain of signal transducing histidine kinase"/>
    <property type="match status" value="1"/>
</dbReference>
<dbReference type="Gene3D" id="6.10.340.10">
    <property type="match status" value="1"/>
</dbReference>
<evidence type="ECO:0000259" key="12">
    <source>
        <dbReference type="PROSITE" id="PS50109"/>
    </source>
</evidence>
<dbReference type="PROSITE" id="PS50885">
    <property type="entry name" value="HAMP"/>
    <property type="match status" value="1"/>
</dbReference>
<dbReference type="InterPro" id="IPR003661">
    <property type="entry name" value="HisK_dim/P_dom"/>
</dbReference>
<dbReference type="PANTHER" id="PTHR43711">
    <property type="entry name" value="TWO-COMPONENT HISTIDINE KINASE"/>
    <property type="match status" value="1"/>
</dbReference>
<dbReference type="Gene3D" id="3.30.565.10">
    <property type="entry name" value="Histidine kinase-like ATPase, C-terminal domain"/>
    <property type="match status" value="1"/>
</dbReference>
<dbReference type="PRINTS" id="PR00344">
    <property type="entry name" value="BCTRLSENSOR"/>
</dbReference>
<keyword evidence="9" id="KW-0902">Two-component regulatory system</keyword>
<feature type="domain" description="Histidine kinase" evidence="12">
    <location>
        <begin position="293"/>
        <end position="505"/>
    </location>
</feature>
<dbReference type="PANTHER" id="PTHR43711:SF1">
    <property type="entry name" value="HISTIDINE KINASE 1"/>
    <property type="match status" value="1"/>
</dbReference>
<dbReference type="InterPro" id="IPR005467">
    <property type="entry name" value="His_kinase_dom"/>
</dbReference>
<keyword evidence="11" id="KW-0472">Membrane</keyword>
<gene>
    <name evidence="14" type="ORF">F5544_19725</name>
</gene>
<keyword evidence="15" id="KW-1185">Reference proteome</keyword>
<evidence type="ECO:0000259" key="13">
    <source>
        <dbReference type="PROSITE" id="PS50885"/>
    </source>
</evidence>
<dbReference type="KEGG" id="nah:F5544_19725"/>
<proteinExistence type="predicted"/>
<feature type="region of interest" description="Disordered" evidence="10">
    <location>
        <begin position="1"/>
        <end position="43"/>
    </location>
</feature>
<keyword evidence="4" id="KW-0597">Phosphoprotein</keyword>
<dbReference type="CDD" id="cd00082">
    <property type="entry name" value="HisKA"/>
    <property type="match status" value="1"/>
</dbReference>
<feature type="transmembrane region" description="Helical" evidence="11">
    <location>
        <begin position="79"/>
        <end position="102"/>
    </location>
</feature>
<dbReference type="FunFam" id="1.10.287.130:FF:000001">
    <property type="entry name" value="Two-component sensor histidine kinase"/>
    <property type="match status" value="1"/>
</dbReference>
<dbReference type="SMART" id="SM00304">
    <property type="entry name" value="HAMP"/>
    <property type="match status" value="1"/>
</dbReference>
<organism evidence="14 15">
    <name type="scientific">Nocardia arthritidis</name>
    <dbReference type="NCBI Taxonomy" id="228602"/>
    <lineage>
        <taxon>Bacteria</taxon>
        <taxon>Bacillati</taxon>
        <taxon>Actinomycetota</taxon>
        <taxon>Actinomycetes</taxon>
        <taxon>Mycobacteriales</taxon>
        <taxon>Nocardiaceae</taxon>
        <taxon>Nocardia</taxon>
    </lineage>
</organism>
<dbReference type="InterPro" id="IPR004358">
    <property type="entry name" value="Sig_transdc_His_kin-like_C"/>
</dbReference>
<evidence type="ECO:0000256" key="11">
    <source>
        <dbReference type="SAM" id="Phobius"/>
    </source>
</evidence>
<accession>A0A6G9YFQ8</accession>
<feature type="compositionally biased region" description="Low complexity" evidence="10">
    <location>
        <begin position="16"/>
        <end position="31"/>
    </location>
</feature>
<dbReference type="InterPro" id="IPR003594">
    <property type="entry name" value="HATPase_dom"/>
</dbReference>
<evidence type="ECO:0000313" key="15">
    <source>
        <dbReference type="Proteomes" id="UP000503540"/>
    </source>
</evidence>
<dbReference type="AlphaFoldDB" id="A0A6G9YFQ8"/>
<dbReference type="InterPro" id="IPR003660">
    <property type="entry name" value="HAMP_dom"/>
</dbReference>
<evidence type="ECO:0000256" key="8">
    <source>
        <dbReference type="ARBA" id="ARBA00022989"/>
    </source>
</evidence>
<dbReference type="InterPro" id="IPR036890">
    <property type="entry name" value="HATPase_C_sf"/>
</dbReference>
<dbReference type="SUPFAM" id="SSF158472">
    <property type="entry name" value="HAMP domain-like"/>
    <property type="match status" value="1"/>
</dbReference>
<evidence type="ECO:0000256" key="9">
    <source>
        <dbReference type="ARBA" id="ARBA00023012"/>
    </source>
</evidence>
<dbReference type="Pfam" id="PF02518">
    <property type="entry name" value="HATPase_c"/>
    <property type="match status" value="1"/>
</dbReference>
<comment type="catalytic activity">
    <reaction evidence="1">
        <text>ATP + protein L-histidine = ADP + protein N-phospho-L-histidine.</text>
        <dbReference type="EC" id="2.7.13.3"/>
    </reaction>
</comment>
<dbReference type="SMART" id="SM00387">
    <property type="entry name" value="HATPase_c"/>
    <property type="match status" value="1"/>
</dbReference>
<dbReference type="GO" id="GO:0000155">
    <property type="term" value="F:phosphorelay sensor kinase activity"/>
    <property type="evidence" value="ECO:0007669"/>
    <property type="project" value="InterPro"/>
</dbReference>
<evidence type="ECO:0000256" key="3">
    <source>
        <dbReference type="ARBA" id="ARBA00012438"/>
    </source>
</evidence>
<dbReference type="Pfam" id="PF00512">
    <property type="entry name" value="HisKA"/>
    <property type="match status" value="1"/>
</dbReference>
<dbReference type="Pfam" id="PF00672">
    <property type="entry name" value="HAMP"/>
    <property type="match status" value="1"/>
</dbReference>
<feature type="transmembrane region" description="Helical" evidence="11">
    <location>
        <begin position="201"/>
        <end position="229"/>
    </location>
</feature>
<evidence type="ECO:0000256" key="10">
    <source>
        <dbReference type="SAM" id="MobiDB-lite"/>
    </source>
</evidence>
<comment type="subcellular location">
    <subcellularLocation>
        <location evidence="2">Cell membrane</location>
    </subcellularLocation>
</comment>
<feature type="domain" description="HAMP" evidence="13">
    <location>
        <begin position="225"/>
        <end position="278"/>
    </location>
</feature>
<dbReference type="Proteomes" id="UP000503540">
    <property type="component" value="Chromosome"/>
</dbReference>